<dbReference type="SUPFAM" id="SSF49401">
    <property type="entry name" value="Bacterial adhesins"/>
    <property type="match status" value="2"/>
</dbReference>
<dbReference type="PANTHER" id="PTHR36108:SF13">
    <property type="entry name" value="COLOSSIN-B-RELATED"/>
    <property type="match status" value="1"/>
</dbReference>
<feature type="domain" description="SpaA-like prealbumin fold" evidence="11">
    <location>
        <begin position="336"/>
        <end position="403"/>
    </location>
</feature>
<dbReference type="InterPro" id="IPR008454">
    <property type="entry name" value="Collagen-bd_Cna-like_B-typ_dom"/>
</dbReference>
<dbReference type="AlphaFoldDB" id="A0A1E5GS99"/>
<evidence type="ECO:0000259" key="12">
    <source>
        <dbReference type="Pfam" id="PF17961"/>
    </source>
</evidence>
<evidence type="ECO:0000256" key="2">
    <source>
        <dbReference type="ARBA" id="ARBA00007257"/>
    </source>
</evidence>
<evidence type="ECO:0000256" key="5">
    <source>
        <dbReference type="ARBA" id="ARBA00022729"/>
    </source>
</evidence>
<evidence type="ECO:0000256" key="8">
    <source>
        <dbReference type="SAM" id="Phobius"/>
    </source>
</evidence>
<comment type="caution">
    <text evidence="13">The sequence shown here is derived from an EMBL/GenBank/DDBJ whole genome shotgun (WGS) entry which is preliminary data.</text>
</comment>
<comment type="subcellular location">
    <subcellularLocation>
        <location evidence="1">Secreted</location>
        <location evidence="1">Cell wall</location>
        <topology evidence="1">Peptidoglycan-anchor</topology>
    </subcellularLocation>
</comment>
<dbReference type="STRING" id="903983.BCR23_09005"/>
<dbReference type="InterPro" id="IPR011252">
    <property type="entry name" value="Fibrogen-bd_dom1"/>
</dbReference>
<dbReference type="Pfam" id="PF05737">
    <property type="entry name" value="Collagen_bind"/>
    <property type="match status" value="1"/>
</dbReference>
<comment type="similarity">
    <text evidence="2">Belongs to the serine-aspartate repeat-containing protein (SDr) family.</text>
</comment>
<dbReference type="Pfam" id="PF05738">
    <property type="entry name" value="Cna_B"/>
    <property type="match status" value="1"/>
</dbReference>
<evidence type="ECO:0000256" key="4">
    <source>
        <dbReference type="ARBA" id="ARBA00022525"/>
    </source>
</evidence>
<dbReference type="GO" id="GO:0007155">
    <property type="term" value="P:cell adhesion"/>
    <property type="evidence" value="ECO:0007669"/>
    <property type="project" value="InterPro"/>
</dbReference>
<evidence type="ECO:0000256" key="7">
    <source>
        <dbReference type="SAM" id="MobiDB-lite"/>
    </source>
</evidence>
<dbReference type="EMBL" id="MIKB01000015">
    <property type="protein sequence ID" value="OEG15594.1"/>
    <property type="molecule type" value="Genomic_DNA"/>
</dbReference>
<dbReference type="Gene3D" id="2.60.40.10">
    <property type="entry name" value="Immunoglobulins"/>
    <property type="match status" value="1"/>
</dbReference>
<name>A0A1E5GS99_9ENTE</name>
<keyword evidence="5" id="KW-0732">Signal</keyword>
<proteinExistence type="inferred from homology"/>
<feature type="domain" description="CNA-B" evidence="10">
    <location>
        <begin position="423"/>
        <end position="507"/>
    </location>
</feature>
<dbReference type="Gene3D" id="2.60.40.740">
    <property type="match status" value="1"/>
</dbReference>
<keyword evidence="8" id="KW-0472">Membrane</keyword>
<evidence type="ECO:0000313" key="14">
    <source>
        <dbReference type="Proteomes" id="UP000094764"/>
    </source>
</evidence>
<dbReference type="Pfam" id="PF17802">
    <property type="entry name" value="SpaA"/>
    <property type="match status" value="1"/>
</dbReference>
<feature type="transmembrane region" description="Helical" evidence="8">
    <location>
        <begin position="568"/>
        <end position="586"/>
    </location>
</feature>
<keyword evidence="8" id="KW-1133">Transmembrane helix</keyword>
<dbReference type="CDD" id="cd00222">
    <property type="entry name" value="CollagenBindB"/>
    <property type="match status" value="1"/>
</dbReference>
<dbReference type="InterPro" id="IPR008456">
    <property type="entry name" value="Collagen-bd_dom"/>
</dbReference>
<dbReference type="PANTHER" id="PTHR36108">
    <property type="entry name" value="COLOSSIN-B-RELATED"/>
    <property type="match status" value="1"/>
</dbReference>
<keyword evidence="3" id="KW-0134">Cell wall</keyword>
<accession>A0A1E5GS99</accession>
<keyword evidence="14" id="KW-1185">Reference proteome</keyword>
<keyword evidence="6" id="KW-0572">Peptidoglycan-anchor</keyword>
<evidence type="ECO:0000259" key="10">
    <source>
        <dbReference type="Pfam" id="PF05738"/>
    </source>
</evidence>
<dbReference type="Pfam" id="PF17961">
    <property type="entry name" value="Big_8"/>
    <property type="match status" value="1"/>
</dbReference>
<dbReference type="Proteomes" id="UP000094764">
    <property type="component" value="Unassembled WGS sequence"/>
</dbReference>
<evidence type="ECO:0000256" key="1">
    <source>
        <dbReference type="ARBA" id="ARBA00004168"/>
    </source>
</evidence>
<dbReference type="RefSeq" id="WP_069635465.1">
    <property type="nucleotide sequence ID" value="NZ_JXKZ01000006.1"/>
</dbReference>
<sequence>MFKKIIGLVTILVLFVGLFSLSTLSRAQELSSQKFIDDFTFDKEEVQVGQNLKLSFEFSEKEEYDLKSGDTLTLTLPPELRGFHTDFPLKDANGTSFGMVHVVDDQIQIVFNDTVEKLLNIRGKFVVTAQAQGVESGESKEVTTNFGKETIPSKTVTIHNPEGGGETPDIFFYKTGDILPEDPSTIRWFLNFNINEQELPDQPIRLTDKFGQGMVMKDKVLELRFSNGQTFTAEEFNDSGYGSIKLEKTGLDIEISGGFLSKKNLIVYYEAEITEFGHMLESFDNYYKLDYNDLSGVVEDSSGATVTNISYGGEIIGELPKKSELKIIKYVVGQPDERIKNVTFSLYTANNTLLADDLVTNETGEVLVTDLPEGTYYIKETAAPANVIFDSEQEYWFSIQSGNEKGILLAVGNERDDTPTVFRGEKVWVDDNNANQKRPESIIVNLLRNGMKIAKQEVISSEEGQWLYAFEDLEKYDGEGNLYQYTVSEEPVPHYESSIQDSTIINTYIKEETGSKEDEHFDPEGITAEHETPVQSGKKEKLMKPIDKTAEKQKKLPNTGEKVTSLTALFWLLYVLGSYMCCYRFVKINEIPFK</sequence>
<evidence type="ECO:0000259" key="11">
    <source>
        <dbReference type="Pfam" id="PF17802"/>
    </source>
</evidence>
<protein>
    <recommendedName>
        <fullName evidence="15">Collagen-binding protein</fullName>
    </recommendedName>
</protein>
<evidence type="ECO:0000259" key="9">
    <source>
        <dbReference type="Pfam" id="PF05737"/>
    </source>
</evidence>
<dbReference type="InterPro" id="IPR041171">
    <property type="entry name" value="SDR_Ig"/>
</dbReference>
<keyword evidence="4" id="KW-0964">Secreted</keyword>
<evidence type="ECO:0000256" key="3">
    <source>
        <dbReference type="ARBA" id="ARBA00022512"/>
    </source>
</evidence>
<keyword evidence="8" id="KW-0812">Transmembrane</keyword>
<dbReference type="InterPro" id="IPR008966">
    <property type="entry name" value="Adhesion_dom_sf"/>
</dbReference>
<dbReference type="InterPro" id="IPR013783">
    <property type="entry name" value="Ig-like_fold"/>
</dbReference>
<evidence type="ECO:0000313" key="13">
    <source>
        <dbReference type="EMBL" id="OEG15594.1"/>
    </source>
</evidence>
<dbReference type="GO" id="GO:0005518">
    <property type="term" value="F:collagen binding"/>
    <property type="evidence" value="ECO:0007669"/>
    <property type="project" value="InterPro"/>
</dbReference>
<feature type="domain" description="SDR-like Ig" evidence="12">
    <location>
        <begin position="49"/>
        <end position="130"/>
    </location>
</feature>
<evidence type="ECO:0008006" key="15">
    <source>
        <dbReference type="Google" id="ProtNLM"/>
    </source>
</evidence>
<feature type="domain" description="Collagen binding" evidence="9">
    <location>
        <begin position="171"/>
        <end position="296"/>
    </location>
</feature>
<evidence type="ECO:0000256" key="6">
    <source>
        <dbReference type="ARBA" id="ARBA00023088"/>
    </source>
</evidence>
<organism evidence="13 14">
    <name type="scientific">Enterococcus quebecensis</name>
    <dbReference type="NCBI Taxonomy" id="903983"/>
    <lineage>
        <taxon>Bacteria</taxon>
        <taxon>Bacillati</taxon>
        <taxon>Bacillota</taxon>
        <taxon>Bacilli</taxon>
        <taxon>Lactobacillales</taxon>
        <taxon>Enterococcaceae</taxon>
        <taxon>Enterococcus</taxon>
    </lineage>
</organism>
<dbReference type="Gene3D" id="2.60.40.1140">
    <property type="entry name" value="Collagen-binding surface protein Cna, B-type domain"/>
    <property type="match status" value="1"/>
</dbReference>
<reference evidence="14" key="1">
    <citation type="submission" date="2016-09" db="EMBL/GenBank/DDBJ databases">
        <authorList>
            <person name="Gulvik C.A."/>
        </authorList>
    </citation>
    <scope>NUCLEOTIDE SEQUENCE [LARGE SCALE GENOMIC DNA]</scope>
    <source>
        <strain evidence="14">LMG 26306</strain>
    </source>
</reference>
<feature type="region of interest" description="Disordered" evidence="7">
    <location>
        <begin position="514"/>
        <end position="543"/>
    </location>
</feature>
<dbReference type="Gene3D" id="2.60.40.1280">
    <property type="match status" value="1"/>
</dbReference>
<dbReference type="SUPFAM" id="SSF49478">
    <property type="entry name" value="Cna protein B-type domain"/>
    <property type="match status" value="2"/>
</dbReference>
<dbReference type="InterPro" id="IPR041033">
    <property type="entry name" value="SpaA_PFL_dom_1"/>
</dbReference>
<gene>
    <name evidence="13" type="ORF">BCR23_09005</name>
</gene>